<feature type="domain" description="Solute-binding protein family 3/N-terminal" evidence="3">
    <location>
        <begin position="29"/>
        <end position="261"/>
    </location>
</feature>
<dbReference type="InterPro" id="IPR001638">
    <property type="entry name" value="Solute-binding_3/MltF_N"/>
</dbReference>
<dbReference type="eggNOG" id="COG0715">
    <property type="taxonomic scope" value="Bacteria"/>
</dbReference>
<organism evidence="4 5">
    <name type="scientific">Actinoplanes friuliensis DSM 7358</name>
    <dbReference type="NCBI Taxonomy" id="1246995"/>
    <lineage>
        <taxon>Bacteria</taxon>
        <taxon>Bacillati</taxon>
        <taxon>Actinomycetota</taxon>
        <taxon>Actinomycetes</taxon>
        <taxon>Micromonosporales</taxon>
        <taxon>Micromonosporaceae</taxon>
        <taxon>Actinoplanes</taxon>
    </lineage>
</organism>
<dbReference type="HOGENOM" id="CLU_028871_2_1_11"/>
<evidence type="ECO:0000256" key="1">
    <source>
        <dbReference type="ARBA" id="ARBA00010742"/>
    </source>
</evidence>
<dbReference type="SUPFAM" id="SSF53850">
    <property type="entry name" value="Periplasmic binding protein-like II"/>
    <property type="match status" value="1"/>
</dbReference>
<feature type="chain" id="PRO_5038878816" evidence="2">
    <location>
        <begin position="20"/>
        <end position="318"/>
    </location>
</feature>
<protein>
    <submittedName>
        <fullName evidence="4">Nitrate/sulfonate/bicarbonate family ABC transporter periplasmic ligand binding protein</fullName>
    </submittedName>
</protein>
<dbReference type="AlphaFoldDB" id="U5W132"/>
<dbReference type="RefSeq" id="WP_023363093.1">
    <property type="nucleotide sequence ID" value="NC_022657.1"/>
</dbReference>
<keyword evidence="2" id="KW-0732">Signal</keyword>
<feature type="signal peptide" evidence="2">
    <location>
        <begin position="1"/>
        <end position="19"/>
    </location>
</feature>
<evidence type="ECO:0000313" key="5">
    <source>
        <dbReference type="Proteomes" id="UP000017746"/>
    </source>
</evidence>
<dbReference type="InterPro" id="IPR015168">
    <property type="entry name" value="SsuA/THI5"/>
</dbReference>
<evidence type="ECO:0000313" key="4">
    <source>
        <dbReference type="EMBL" id="AGZ42722.1"/>
    </source>
</evidence>
<dbReference type="Proteomes" id="UP000017746">
    <property type="component" value="Chromosome"/>
</dbReference>
<dbReference type="PANTHER" id="PTHR30024:SF48">
    <property type="entry name" value="ABC TRANSPORTER SUBSTRATE-BINDING PROTEIN"/>
    <property type="match status" value="1"/>
</dbReference>
<name>U5W132_9ACTN</name>
<dbReference type="PROSITE" id="PS51257">
    <property type="entry name" value="PROKAR_LIPOPROTEIN"/>
    <property type="match status" value="1"/>
</dbReference>
<dbReference type="OrthoDB" id="506623at2"/>
<comment type="similarity">
    <text evidence="1">Belongs to the bacterial solute-binding protein SsuA/TauA family.</text>
</comment>
<gene>
    <name evidence="4" type="ORF">AFR_22260</name>
</gene>
<dbReference type="EMBL" id="CP006272">
    <property type="protein sequence ID" value="AGZ42722.1"/>
    <property type="molecule type" value="Genomic_DNA"/>
</dbReference>
<proteinExistence type="inferred from homology"/>
<accession>U5W132</accession>
<dbReference type="KEGG" id="afs:AFR_22260"/>
<dbReference type="Gene3D" id="3.40.190.10">
    <property type="entry name" value="Periplasmic binding protein-like II"/>
    <property type="match status" value="2"/>
</dbReference>
<dbReference type="CDD" id="cd13558">
    <property type="entry name" value="PBP2_SsuA_like_2"/>
    <property type="match status" value="1"/>
</dbReference>
<evidence type="ECO:0000256" key="2">
    <source>
        <dbReference type="SAM" id="SignalP"/>
    </source>
</evidence>
<keyword evidence="5" id="KW-1185">Reference proteome</keyword>
<dbReference type="PATRIC" id="fig|1246995.3.peg.4512"/>
<sequence>MRRALIPVVALLLALTGCGGGDSESDRVSLTLGDQANGLKTLFEASGALEGASFDHKWAEFQGAAPLFQAMQSNNVDTGTAADIPTLQAISGGLPIKFVAASQSNGQGTAILLRKDSAIKSVAELKGKEILVSTARGSIADYLLANVLQKAGLKYSDVTVKYAVPTAAQAAFSSGKVEIWAIFGVFQATAVAQGAKVLIDGRDGGTSGIGVISASDKSLADPKRKAAIADFLKRLSTANTWAATHADEYAQVYSDKNGVPLDVAKVVVSWGSTALLPVTPDVIAKVQPVSDLMRGVGVLPVDVKVADHVDTTAFSTAG</sequence>
<evidence type="ECO:0000259" key="3">
    <source>
        <dbReference type="SMART" id="SM00062"/>
    </source>
</evidence>
<dbReference type="STRING" id="1246995.AFR_22260"/>
<dbReference type="SMART" id="SM00062">
    <property type="entry name" value="PBPb"/>
    <property type="match status" value="1"/>
</dbReference>
<reference evidence="4 5" key="1">
    <citation type="journal article" date="2014" name="J. Biotechnol.">
        <title>Complete genome sequence of the actinobacterium Actinoplanes friuliensis HAG 010964, producer of the lipopeptide antibiotic friulimycin.</title>
        <authorList>
            <person name="Ruckert C."/>
            <person name="Szczepanowski R."/>
            <person name="Albersmeier A."/>
            <person name="Goesmann A."/>
            <person name="Fischer N."/>
            <person name="Steinkamper A."/>
            <person name="Puhler A."/>
            <person name="Biener R."/>
            <person name="Schwartz D."/>
            <person name="Kalinowski J."/>
        </authorList>
    </citation>
    <scope>NUCLEOTIDE SEQUENCE [LARGE SCALE GENOMIC DNA]</scope>
    <source>
        <strain evidence="4 5">DSM 7358</strain>
    </source>
</reference>
<dbReference type="PANTHER" id="PTHR30024">
    <property type="entry name" value="ALIPHATIC SULFONATES-BINDING PROTEIN-RELATED"/>
    <property type="match status" value="1"/>
</dbReference>
<dbReference type="Pfam" id="PF09084">
    <property type="entry name" value="NMT1"/>
    <property type="match status" value="1"/>
</dbReference>